<keyword evidence="3" id="KW-1185">Reference proteome</keyword>
<comment type="caution">
    <text evidence="2">The sequence shown here is derived from an EMBL/GenBank/DDBJ whole genome shotgun (WGS) entry which is preliminary data.</text>
</comment>
<accession>A0ABD3NIQ7</accession>
<dbReference type="EMBL" id="JALLPJ020001136">
    <property type="protein sequence ID" value="KAL3775774.1"/>
    <property type="molecule type" value="Genomic_DNA"/>
</dbReference>
<feature type="compositionally biased region" description="Basic and acidic residues" evidence="1">
    <location>
        <begin position="22"/>
        <end position="48"/>
    </location>
</feature>
<dbReference type="Proteomes" id="UP001530400">
    <property type="component" value="Unassembled WGS sequence"/>
</dbReference>
<protein>
    <recommendedName>
        <fullName evidence="4">Profilin</fullName>
    </recommendedName>
</protein>
<proteinExistence type="predicted"/>
<evidence type="ECO:0000313" key="2">
    <source>
        <dbReference type="EMBL" id="KAL3775774.1"/>
    </source>
</evidence>
<feature type="region of interest" description="Disordered" evidence="1">
    <location>
        <begin position="1"/>
        <end position="48"/>
    </location>
</feature>
<reference evidence="2 3" key="1">
    <citation type="submission" date="2024-10" db="EMBL/GenBank/DDBJ databases">
        <title>Updated reference genomes for cyclostephanoid diatoms.</title>
        <authorList>
            <person name="Roberts W.R."/>
            <person name="Alverson A.J."/>
        </authorList>
    </citation>
    <scope>NUCLEOTIDE SEQUENCE [LARGE SCALE GENOMIC DNA]</scope>
    <source>
        <strain evidence="2 3">AJA010-31</strain>
    </source>
</reference>
<evidence type="ECO:0000256" key="1">
    <source>
        <dbReference type="SAM" id="MobiDB-lite"/>
    </source>
</evidence>
<organism evidence="2 3">
    <name type="scientific">Cyclotella atomus</name>
    <dbReference type="NCBI Taxonomy" id="382360"/>
    <lineage>
        <taxon>Eukaryota</taxon>
        <taxon>Sar</taxon>
        <taxon>Stramenopiles</taxon>
        <taxon>Ochrophyta</taxon>
        <taxon>Bacillariophyta</taxon>
        <taxon>Coscinodiscophyceae</taxon>
        <taxon>Thalassiosirophycidae</taxon>
        <taxon>Stephanodiscales</taxon>
        <taxon>Stephanodiscaceae</taxon>
        <taxon>Cyclotella</taxon>
    </lineage>
</organism>
<gene>
    <name evidence="2" type="ORF">ACHAWO_003623</name>
</gene>
<name>A0ABD3NIQ7_9STRA</name>
<dbReference type="AlphaFoldDB" id="A0ABD3NIQ7"/>
<evidence type="ECO:0008006" key="4">
    <source>
        <dbReference type="Google" id="ProtNLM"/>
    </source>
</evidence>
<sequence length="200" mass="22680">MSNNMCAVESSDPKKLFHHRALSYDEDKETEPKSKHSRLDSHDNEQEEPHDLMDLLDLEELLNVNMELRQQVSILKNVPDELFVIDLNGNIRLSNSKESKGTSFWELTTQSREALIQTAITNALTEEAEEGGSWPLFNGRPMSLHFIYKDQHGRCQEPRLVSIKGTIYLNGEMPECVVAVRQIGSHYPKDNIVSDASVSA</sequence>
<evidence type="ECO:0000313" key="3">
    <source>
        <dbReference type="Proteomes" id="UP001530400"/>
    </source>
</evidence>